<dbReference type="InterPro" id="IPR015720">
    <property type="entry name" value="Emp24-like"/>
</dbReference>
<keyword evidence="3 7" id="KW-0812">Transmembrane</keyword>
<evidence type="ECO:0000256" key="5">
    <source>
        <dbReference type="ARBA" id="ARBA00022989"/>
    </source>
</evidence>
<dbReference type="VEuPathDB" id="AmoebaDB:NF0024560"/>
<organism evidence="10 11">
    <name type="scientific">Naegleria fowleri</name>
    <name type="common">Brain eating amoeba</name>
    <dbReference type="NCBI Taxonomy" id="5763"/>
    <lineage>
        <taxon>Eukaryota</taxon>
        <taxon>Discoba</taxon>
        <taxon>Heterolobosea</taxon>
        <taxon>Tetramitia</taxon>
        <taxon>Eutetramitia</taxon>
        <taxon>Vahlkampfiidae</taxon>
        <taxon>Naegleria</taxon>
    </lineage>
</organism>
<dbReference type="PROSITE" id="PS50866">
    <property type="entry name" value="GOLD"/>
    <property type="match status" value="1"/>
</dbReference>
<evidence type="ECO:0000259" key="9">
    <source>
        <dbReference type="PROSITE" id="PS50866"/>
    </source>
</evidence>
<dbReference type="PANTHER" id="PTHR22811">
    <property type="entry name" value="TRANSMEMBRANE EMP24 DOMAIN-CONTAINING PROTEIN"/>
    <property type="match status" value="1"/>
</dbReference>
<comment type="subcellular location">
    <subcellularLocation>
        <location evidence="1 7">Membrane</location>
        <topology evidence="1 7">Single-pass type I membrane protein</topology>
    </subcellularLocation>
</comment>
<feature type="transmembrane region" description="Helical" evidence="8">
    <location>
        <begin position="163"/>
        <end position="185"/>
    </location>
</feature>
<dbReference type="Proteomes" id="UP000444721">
    <property type="component" value="Unassembled WGS sequence"/>
</dbReference>
<evidence type="ECO:0000256" key="3">
    <source>
        <dbReference type="ARBA" id="ARBA00022692"/>
    </source>
</evidence>
<accession>A0A6A5BXL2</accession>
<feature type="domain" description="GOLD" evidence="9">
    <location>
        <begin position="42"/>
        <end position="131"/>
    </location>
</feature>
<evidence type="ECO:0000313" key="10">
    <source>
        <dbReference type="EMBL" id="KAF0982833.1"/>
    </source>
</evidence>
<dbReference type="InterPro" id="IPR009038">
    <property type="entry name" value="GOLD_dom"/>
</dbReference>
<dbReference type="GO" id="GO:0016020">
    <property type="term" value="C:membrane"/>
    <property type="evidence" value="ECO:0007669"/>
    <property type="project" value="UniProtKB-SubCell"/>
</dbReference>
<dbReference type="OMA" id="VGEYTFC"/>
<evidence type="ECO:0000256" key="6">
    <source>
        <dbReference type="ARBA" id="ARBA00023136"/>
    </source>
</evidence>
<evidence type="ECO:0000313" key="11">
    <source>
        <dbReference type="Proteomes" id="UP000444721"/>
    </source>
</evidence>
<sequence length="195" mass="21996">MPRARESLALWIAFGAVVMVILMMNSSVFVDALSVKIDPLSEQCFWEEVKKPNAKVLLQFQVSSGGYLDIDLTISSPNGVLVHESKGETEGKYTFTAVETVTFEIHVGDLFDPNLTKLDEKDPIVKSVLRLTEGLSEIQQEQKFYRTREESHRDLAETTNTKVMFWGIAEMIGIVVMAVGQVFVLRQFFKTTRSV</sequence>
<dbReference type="SMART" id="SM01190">
    <property type="entry name" value="EMP24_GP25L"/>
    <property type="match status" value="1"/>
</dbReference>
<gene>
    <name evidence="10" type="ORF">FDP41_010812</name>
</gene>
<dbReference type="RefSeq" id="XP_044567546.1">
    <property type="nucleotide sequence ID" value="XM_044701151.1"/>
</dbReference>
<proteinExistence type="inferred from homology"/>
<protein>
    <recommendedName>
        <fullName evidence="9">GOLD domain-containing protein</fullName>
    </recommendedName>
</protein>
<dbReference type="AlphaFoldDB" id="A0A6A5BXL2"/>
<dbReference type="VEuPathDB" id="AmoebaDB:NfTy_014910"/>
<dbReference type="VEuPathDB" id="AmoebaDB:FDP41_010812"/>
<keyword evidence="11" id="KW-1185">Reference proteome</keyword>
<evidence type="ECO:0000256" key="8">
    <source>
        <dbReference type="SAM" id="Phobius"/>
    </source>
</evidence>
<comment type="caution">
    <text evidence="10">The sequence shown here is derived from an EMBL/GenBank/DDBJ whole genome shotgun (WGS) entry which is preliminary data.</text>
</comment>
<name>A0A6A5BXL2_NAEFO</name>
<dbReference type="OrthoDB" id="62956at2759"/>
<evidence type="ECO:0000256" key="2">
    <source>
        <dbReference type="ARBA" id="ARBA00007104"/>
    </source>
</evidence>
<keyword evidence="5 8" id="KW-1133">Transmembrane helix</keyword>
<keyword evidence="6 8" id="KW-0472">Membrane</keyword>
<comment type="similarity">
    <text evidence="2 7">Belongs to the EMP24/GP25L family.</text>
</comment>
<dbReference type="GeneID" id="68118027"/>
<keyword evidence="4" id="KW-0732">Signal</keyword>
<dbReference type="Pfam" id="PF01105">
    <property type="entry name" value="EMP24_GP25L"/>
    <property type="match status" value="2"/>
</dbReference>
<evidence type="ECO:0000256" key="7">
    <source>
        <dbReference type="RuleBase" id="RU003827"/>
    </source>
</evidence>
<reference evidence="10 11" key="1">
    <citation type="journal article" date="2019" name="Sci. Rep.">
        <title>Nanopore sequencing improves the draft genome of the human pathogenic amoeba Naegleria fowleri.</title>
        <authorList>
            <person name="Liechti N."/>
            <person name="Schurch N."/>
            <person name="Bruggmann R."/>
            <person name="Wittwer M."/>
        </authorList>
    </citation>
    <scope>NUCLEOTIDE SEQUENCE [LARGE SCALE GENOMIC DNA]</scope>
    <source>
        <strain evidence="10 11">ATCC 30894</strain>
    </source>
</reference>
<dbReference type="EMBL" id="VFQX01000007">
    <property type="protein sequence ID" value="KAF0982833.1"/>
    <property type="molecule type" value="Genomic_DNA"/>
</dbReference>
<evidence type="ECO:0000256" key="1">
    <source>
        <dbReference type="ARBA" id="ARBA00004479"/>
    </source>
</evidence>
<evidence type="ECO:0000256" key="4">
    <source>
        <dbReference type="ARBA" id="ARBA00022729"/>
    </source>
</evidence>